<name>A0A9P6KYT5_9MICR</name>
<organism evidence="2 3">
    <name type="scientific">Nosema granulosis</name>
    <dbReference type="NCBI Taxonomy" id="83296"/>
    <lineage>
        <taxon>Eukaryota</taxon>
        <taxon>Fungi</taxon>
        <taxon>Fungi incertae sedis</taxon>
        <taxon>Microsporidia</taxon>
        <taxon>Nosematidae</taxon>
        <taxon>Nosema</taxon>
    </lineage>
</organism>
<dbReference type="CDD" id="cd00076">
    <property type="entry name" value="HFD_SF"/>
    <property type="match status" value="1"/>
</dbReference>
<dbReference type="InterPro" id="IPR019473">
    <property type="entry name" value="TFIID_su8_C"/>
</dbReference>
<evidence type="ECO:0000313" key="2">
    <source>
        <dbReference type="EMBL" id="KAF9762393.1"/>
    </source>
</evidence>
<keyword evidence="3" id="KW-1185">Reference proteome</keyword>
<evidence type="ECO:0000313" key="3">
    <source>
        <dbReference type="Proteomes" id="UP000740883"/>
    </source>
</evidence>
<dbReference type="Pfam" id="PF10406">
    <property type="entry name" value="TAF8_C"/>
    <property type="match status" value="1"/>
</dbReference>
<protein>
    <recommendedName>
        <fullName evidence="1">Transcription factor TFIID subunit 8 C-terminal domain-containing protein</fullName>
    </recommendedName>
</protein>
<accession>A0A9P6KYT5</accession>
<reference evidence="2 3" key="1">
    <citation type="journal article" date="2020" name="Genome Biol. Evol.">
        <title>Comparative genomics of strictly vertically transmitted, feminizing microsporidia endosymbionts of amphipod crustaceans.</title>
        <authorList>
            <person name="Cormier A."/>
            <person name="Chebbi M.A."/>
            <person name="Giraud I."/>
            <person name="Wattier R."/>
            <person name="Teixeira M."/>
            <person name="Gilbert C."/>
            <person name="Rigaud T."/>
            <person name="Cordaux R."/>
        </authorList>
    </citation>
    <scope>NUCLEOTIDE SEQUENCE [LARGE SCALE GENOMIC DNA]</scope>
    <source>
        <strain evidence="2 3">Ou3-Ou53</strain>
    </source>
</reference>
<dbReference type="Proteomes" id="UP000740883">
    <property type="component" value="Unassembled WGS sequence"/>
</dbReference>
<dbReference type="CDD" id="cd08049">
    <property type="entry name" value="TAF8"/>
    <property type="match status" value="1"/>
</dbReference>
<comment type="caution">
    <text evidence="2">The sequence shown here is derived from an EMBL/GenBank/DDBJ whole genome shotgun (WGS) entry which is preliminary data.</text>
</comment>
<feature type="domain" description="Transcription factor TFIID subunit 8 C-terminal" evidence="1">
    <location>
        <begin position="105"/>
        <end position="153"/>
    </location>
</feature>
<evidence type="ECO:0000259" key="1">
    <source>
        <dbReference type="Pfam" id="PF10406"/>
    </source>
</evidence>
<dbReference type="AlphaFoldDB" id="A0A9P6KYT5"/>
<proteinExistence type="predicted"/>
<dbReference type="OrthoDB" id="2193813at2759"/>
<gene>
    <name evidence="2" type="ORF">NGRA_2049</name>
</gene>
<dbReference type="EMBL" id="SBJO01000178">
    <property type="protein sequence ID" value="KAF9762393.1"/>
    <property type="molecule type" value="Genomic_DNA"/>
</dbReference>
<sequence>MDEIIKHFLCVFLKEQGFESVETKALLMLKEAFEMRLNSYLRALYSYKSLSSKQNTTLTDVLCLTDHKLPLILPSRKALEYEETKVVEECEFISPLANTVEKYIHIYDFMPTFPPTHTFKQTFVKSDTKENKSFSVKNRLEQSLRSENNLLRLIKSSGSLPPFINYLYKRNRYN</sequence>